<evidence type="ECO:0000256" key="10">
    <source>
        <dbReference type="ARBA" id="ARBA00022989"/>
    </source>
</evidence>
<evidence type="ECO:0000256" key="13">
    <source>
        <dbReference type="ARBA" id="ARBA00023180"/>
    </source>
</evidence>
<protein>
    <submittedName>
        <fullName evidence="19">Uncharacterized protein</fullName>
    </submittedName>
</protein>
<evidence type="ECO:0000256" key="14">
    <source>
        <dbReference type="ARBA" id="ARBA00047558"/>
    </source>
</evidence>
<sequence>DLNVYINGSCSNRKFEQGGVYQTNLYYLLSNLTSNSDTRKFHNFTTGERPNTVYGLYLCNSGADNQLCRDCIKAASEGILQTCPSSVEAIVWYPLCMLRYANHSIFSINDVNPYFPLIFGPTKYSQFNQQLSNAFIGLFNVASAGCLSLASASTVSQLPGNMLLTSSVDCTPDLRPSDCRSCLQTALGRLHTQGQQYGMILQPSCRLTYTFTETSIFLPKGLEEIESMENLQIDFETIKSATYNFSDSNKLGQGGFGIVYMGTLADGQAVAIKRLSNASGQGIREFKTEACLAAKLQHKNLVKLFGFCLERDEMLLVYEFVPNKSLDRYLFDAKRGALLKWETRYKIIVGIARGLLYLHEDSCPKIIHRDLKPSNILLDGEMNPKIADFGMAKLFGGDLTQGNCTSRIGGTFGYMAPEYTRTGHFSSKSDIFSYGVILLEIISGNRCLDINNAQGENLLSYAWRLWNEGAHLNLVDSALGKNDFSKDEVERCIQVGLLCTQEDPDKRPNMASVLIMLNTQLNISMTLPFPPPILPYYKQEKSADLLGSSGVNPMEDIMTELSPR</sequence>
<keyword evidence="12" id="KW-0675">Receptor</keyword>
<dbReference type="GO" id="GO:0016020">
    <property type="term" value="C:membrane"/>
    <property type="evidence" value="ECO:0007669"/>
    <property type="project" value="UniProtKB-SubCell"/>
</dbReference>
<keyword evidence="7 16" id="KW-0547">Nucleotide-binding</keyword>
<comment type="catalytic activity">
    <reaction evidence="15">
        <text>L-threonyl-[protein] + ATP = O-phospho-L-threonyl-[protein] + ADP + H(+)</text>
        <dbReference type="Rhea" id="RHEA:46608"/>
        <dbReference type="Rhea" id="RHEA-COMP:11060"/>
        <dbReference type="Rhea" id="RHEA-COMP:11605"/>
        <dbReference type="ChEBI" id="CHEBI:15378"/>
        <dbReference type="ChEBI" id="CHEBI:30013"/>
        <dbReference type="ChEBI" id="CHEBI:30616"/>
        <dbReference type="ChEBI" id="CHEBI:61977"/>
        <dbReference type="ChEBI" id="CHEBI:456216"/>
    </reaction>
</comment>
<dbReference type="PROSITE" id="PS51473">
    <property type="entry name" value="GNK2"/>
    <property type="match status" value="2"/>
</dbReference>
<evidence type="ECO:0000256" key="5">
    <source>
        <dbReference type="ARBA" id="ARBA00022729"/>
    </source>
</evidence>
<keyword evidence="11" id="KW-0472">Membrane</keyword>
<evidence type="ECO:0000256" key="16">
    <source>
        <dbReference type="PROSITE-ProRule" id="PRU10141"/>
    </source>
</evidence>
<dbReference type="EnsemblPlants" id="AUR62042395-RA">
    <property type="protein sequence ID" value="AUR62042395-RA:cds"/>
    <property type="gene ID" value="AUR62042395"/>
</dbReference>
<evidence type="ECO:0000256" key="3">
    <source>
        <dbReference type="ARBA" id="ARBA00022679"/>
    </source>
</evidence>
<evidence type="ECO:0000259" key="17">
    <source>
        <dbReference type="PROSITE" id="PS50011"/>
    </source>
</evidence>
<dbReference type="PROSITE" id="PS00107">
    <property type="entry name" value="PROTEIN_KINASE_ATP"/>
    <property type="match status" value="1"/>
</dbReference>
<evidence type="ECO:0000256" key="6">
    <source>
        <dbReference type="ARBA" id="ARBA00022737"/>
    </source>
</evidence>
<evidence type="ECO:0000256" key="9">
    <source>
        <dbReference type="ARBA" id="ARBA00022840"/>
    </source>
</evidence>
<dbReference type="InterPro" id="IPR038408">
    <property type="entry name" value="GNK2_sf"/>
</dbReference>
<feature type="domain" description="Gnk2-homologous" evidence="18">
    <location>
        <begin position="3"/>
        <end position="105"/>
    </location>
</feature>
<keyword evidence="3" id="KW-0808">Transferase</keyword>
<dbReference type="Gramene" id="AUR62042395-RA">
    <property type="protein sequence ID" value="AUR62042395-RA:cds"/>
    <property type="gene ID" value="AUR62042395"/>
</dbReference>
<dbReference type="InterPro" id="IPR011009">
    <property type="entry name" value="Kinase-like_dom_sf"/>
</dbReference>
<dbReference type="InterPro" id="IPR008271">
    <property type="entry name" value="Ser/Thr_kinase_AS"/>
</dbReference>
<evidence type="ECO:0000256" key="15">
    <source>
        <dbReference type="ARBA" id="ARBA00047951"/>
    </source>
</evidence>
<reference evidence="19" key="2">
    <citation type="submission" date="2021-03" db="UniProtKB">
        <authorList>
            <consortium name="EnsemblPlants"/>
        </authorList>
    </citation>
    <scope>IDENTIFICATION</scope>
</reference>
<dbReference type="Gene3D" id="1.10.510.10">
    <property type="entry name" value="Transferase(Phosphotransferase) domain 1"/>
    <property type="match status" value="1"/>
</dbReference>
<dbReference type="CDD" id="cd14066">
    <property type="entry name" value="STKc_IRAK"/>
    <property type="match status" value="1"/>
</dbReference>
<keyword evidence="10" id="KW-1133">Transmembrane helix</keyword>
<dbReference type="SUPFAM" id="SSF56112">
    <property type="entry name" value="Protein kinase-like (PK-like)"/>
    <property type="match status" value="1"/>
</dbReference>
<dbReference type="InterPro" id="IPR002902">
    <property type="entry name" value="GNK2"/>
</dbReference>
<keyword evidence="4" id="KW-0812">Transmembrane</keyword>
<dbReference type="PANTHER" id="PTHR27006">
    <property type="entry name" value="PROMASTIGOTE SURFACE ANTIGEN PROTEIN PSA"/>
    <property type="match status" value="1"/>
</dbReference>
<dbReference type="GO" id="GO:0005524">
    <property type="term" value="F:ATP binding"/>
    <property type="evidence" value="ECO:0007669"/>
    <property type="project" value="UniProtKB-UniRule"/>
</dbReference>
<dbReference type="FunFam" id="3.30.200.20:FF:000142">
    <property type="entry name" value="Cysteine-rich receptor-like protein kinase 10"/>
    <property type="match status" value="1"/>
</dbReference>
<dbReference type="GO" id="GO:0004674">
    <property type="term" value="F:protein serine/threonine kinase activity"/>
    <property type="evidence" value="ECO:0007669"/>
    <property type="project" value="UniProtKB-KW"/>
</dbReference>
<proteinExistence type="predicted"/>
<evidence type="ECO:0000313" key="20">
    <source>
        <dbReference type="Proteomes" id="UP000596660"/>
    </source>
</evidence>
<keyword evidence="9 16" id="KW-0067">ATP-binding</keyword>
<dbReference type="InterPro" id="IPR017441">
    <property type="entry name" value="Protein_kinase_ATP_BS"/>
</dbReference>
<dbReference type="GO" id="GO:0006979">
    <property type="term" value="P:response to oxidative stress"/>
    <property type="evidence" value="ECO:0007669"/>
    <property type="project" value="UniProtKB-ARBA"/>
</dbReference>
<dbReference type="Gene3D" id="3.30.200.20">
    <property type="entry name" value="Phosphorylase Kinase, domain 1"/>
    <property type="match status" value="1"/>
</dbReference>
<dbReference type="Proteomes" id="UP000596660">
    <property type="component" value="Unplaced"/>
</dbReference>
<keyword evidence="2" id="KW-0723">Serine/threonine-protein kinase</keyword>
<accession>A0A803N944</accession>
<evidence type="ECO:0000256" key="8">
    <source>
        <dbReference type="ARBA" id="ARBA00022777"/>
    </source>
</evidence>
<feature type="domain" description="Protein kinase" evidence="17">
    <location>
        <begin position="245"/>
        <end position="521"/>
    </location>
</feature>
<dbReference type="Gene3D" id="3.30.430.20">
    <property type="entry name" value="Gnk2 domain, C-X8-C-X2-C motif"/>
    <property type="match status" value="2"/>
</dbReference>
<reference evidence="19" key="1">
    <citation type="journal article" date="2017" name="Nature">
        <title>The genome of Chenopodium quinoa.</title>
        <authorList>
            <person name="Jarvis D.E."/>
            <person name="Ho Y.S."/>
            <person name="Lightfoot D.J."/>
            <person name="Schmoeckel S.M."/>
            <person name="Li B."/>
            <person name="Borm T.J.A."/>
            <person name="Ohyanagi H."/>
            <person name="Mineta K."/>
            <person name="Michell C.T."/>
            <person name="Saber N."/>
            <person name="Kharbatia N.M."/>
            <person name="Rupper R.R."/>
            <person name="Sharp A.R."/>
            <person name="Dally N."/>
            <person name="Boughton B.A."/>
            <person name="Woo Y.H."/>
            <person name="Gao G."/>
            <person name="Schijlen E.G.W.M."/>
            <person name="Guo X."/>
            <person name="Momin A.A."/>
            <person name="Negrao S."/>
            <person name="Al-Babili S."/>
            <person name="Gehring C."/>
            <person name="Roessner U."/>
            <person name="Jung C."/>
            <person name="Murphy K."/>
            <person name="Arold S.T."/>
            <person name="Gojobori T."/>
            <person name="van der Linden C.G."/>
            <person name="van Loo E.N."/>
            <person name="Jellen E.N."/>
            <person name="Maughan P.J."/>
            <person name="Tester M."/>
        </authorList>
    </citation>
    <scope>NUCLEOTIDE SEQUENCE [LARGE SCALE GENOMIC DNA]</scope>
    <source>
        <strain evidence="19">cv. PI 614886</strain>
    </source>
</reference>
<evidence type="ECO:0000259" key="18">
    <source>
        <dbReference type="PROSITE" id="PS51473"/>
    </source>
</evidence>
<organism evidence="19 20">
    <name type="scientific">Chenopodium quinoa</name>
    <name type="common">Quinoa</name>
    <dbReference type="NCBI Taxonomy" id="63459"/>
    <lineage>
        <taxon>Eukaryota</taxon>
        <taxon>Viridiplantae</taxon>
        <taxon>Streptophyta</taxon>
        <taxon>Embryophyta</taxon>
        <taxon>Tracheophyta</taxon>
        <taxon>Spermatophyta</taxon>
        <taxon>Magnoliopsida</taxon>
        <taxon>eudicotyledons</taxon>
        <taxon>Gunneridae</taxon>
        <taxon>Pentapetalae</taxon>
        <taxon>Caryophyllales</taxon>
        <taxon>Chenopodiaceae</taxon>
        <taxon>Chenopodioideae</taxon>
        <taxon>Atripliceae</taxon>
        <taxon>Chenopodium</taxon>
    </lineage>
</organism>
<evidence type="ECO:0000256" key="1">
    <source>
        <dbReference type="ARBA" id="ARBA00004167"/>
    </source>
</evidence>
<keyword evidence="5" id="KW-0732">Signal</keyword>
<name>A0A803N944_CHEQI</name>
<evidence type="ECO:0000256" key="4">
    <source>
        <dbReference type="ARBA" id="ARBA00022692"/>
    </source>
</evidence>
<dbReference type="FunFam" id="1.10.510.10:FF:000129">
    <property type="entry name" value="cysteine-rich receptor-like protein kinase 10"/>
    <property type="match status" value="1"/>
</dbReference>
<comment type="catalytic activity">
    <reaction evidence="14">
        <text>L-seryl-[protein] + ATP = O-phospho-L-seryl-[protein] + ADP + H(+)</text>
        <dbReference type="Rhea" id="RHEA:17989"/>
        <dbReference type="Rhea" id="RHEA-COMP:9863"/>
        <dbReference type="Rhea" id="RHEA-COMP:11604"/>
        <dbReference type="ChEBI" id="CHEBI:15378"/>
        <dbReference type="ChEBI" id="CHEBI:29999"/>
        <dbReference type="ChEBI" id="CHEBI:30616"/>
        <dbReference type="ChEBI" id="CHEBI:83421"/>
        <dbReference type="ChEBI" id="CHEBI:456216"/>
    </reaction>
</comment>
<dbReference type="CDD" id="cd23509">
    <property type="entry name" value="Gnk2-like"/>
    <property type="match status" value="2"/>
</dbReference>
<dbReference type="PROSITE" id="PS50011">
    <property type="entry name" value="PROTEIN_KINASE_DOM"/>
    <property type="match status" value="1"/>
</dbReference>
<evidence type="ECO:0000256" key="7">
    <source>
        <dbReference type="ARBA" id="ARBA00022741"/>
    </source>
</evidence>
<feature type="domain" description="Gnk2-homologous" evidence="18">
    <location>
        <begin position="109"/>
        <end position="214"/>
    </location>
</feature>
<keyword evidence="20" id="KW-1185">Reference proteome</keyword>
<keyword evidence="13" id="KW-0325">Glycoprotein</keyword>
<evidence type="ECO:0000313" key="19">
    <source>
        <dbReference type="EnsemblPlants" id="AUR62042395-RA:cds"/>
    </source>
</evidence>
<feature type="binding site" evidence="16">
    <location>
        <position position="273"/>
    </location>
    <ligand>
        <name>ATP</name>
        <dbReference type="ChEBI" id="CHEBI:30616"/>
    </ligand>
</feature>
<keyword evidence="8" id="KW-0418">Kinase</keyword>
<dbReference type="PANTHER" id="PTHR27006:SF639">
    <property type="entry name" value="CYSTEINE-RICH RECEPTOR-LIKE PROTEIN KINASE 11"/>
    <property type="match status" value="1"/>
</dbReference>
<evidence type="ECO:0000256" key="2">
    <source>
        <dbReference type="ARBA" id="ARBA00022527"/>
    </source>
</evidence>
<evidence type="ECO:0000256" key="11">
    <source>
        <dbReference type="ARBA" id="ARBA00023136"/>
    </source>
</evidence>
<dbReference type="Pfam" id="PF01657">
    <property type="entry name" value="Stress-antifung"/>
    <property type="match status" value="1"/>
</dbReference>
<dbReference type="InterPro" id="IPR000719">
    <property type="entry name" value="Prot_kinase_dom"/>
</dbReference>
<dbReference type="PROSITE" id="PS00108">
    <property type="entry name" value="PROTEIN_KINASE_ST"/>
    <property type="match status" value="1"/>
</dbReference>
<dbReference type="SMART" id="SM00220">
    <property type="entry name" value="S_TKc"/>
    <property type="match status" value="1"/>
</dbReference>
<dbReference type="AlphaFoldDB" id="A0A803N944"/>
<evidence type="ECO:0000256" key="12">
    <source>
        <dbReference type="ARBA" id="ARBA00023170"/>
    </source>
</evidence>
<dbReference type="FunFam" id="3.30.430.20:FF:000003">
    <property type="entry name" value="Cysteine-rich RLK (RECEPTOR-like protein kinase) 10"/>
    <property type="match status" value="1"/>
</dbReference>
<dbReference type="Pfam" id="PF00069">
    <property type="entry name" value="Pkinase"/>
    <property type="match status" value="1"/>
</dbReference>
<comment type="subcellular location">
    <subcellularLocation>
        <location evidence="1">Membrane</location>
        <topology evidence="1">Single-pass membrane protein</topology>
    </subcellularLocation>
</comment>
<keyword evidence="6" id="KW-0677">Repeat</keyword>